<dbReference type="AlphaFoldDB" id="A0A2W5MY56"/>
<comment type="function">
    <text evidence="3">Lytic transglycosylase with a strong preference for naked glycan strands that lack stem peptides.</text>
</comment>
<dbReference type="Gene3D" id="2.40.40.10">
    <property type="entry name" value="RlpA-like domain"/>
    <property type="match status" value="1"/>
</dbReference>
<evidence type="ECO:0000259" key="6">
    <source>
        <dbReference type="Pfam" id="PF03330"/>
    </source>
</evidence>
<evidence type="ECO:0000256" key="5">
    <source>
        <dbReference type="SAM" id="MobiDB-lite"/>
    </source>
</evidence>
<keyword evidence="2 3" id="KW-0961">Cell wall biogenesis/degradation</keyword>
<protein>
    <recommendedName>
        <fullName evidence="3">Endolytic peptidoglycan transglycosylase RlpA</fullName>
        <ecNumber evidence="3">4.2.2.-</ecNumber>
    </recommendedName>
</protein>
<dbReference type="EC" id="4.2.2.-" evidence="3"/>
<dbReference type="InterPro" id="IPR034718">
    <property type="entry name" value="RlpA"/>
</dbReference>
<keyword evidence="1 3" id="KW-0456">Lyase</keyword>
<dbReference type="SUPFAM" id="SSF50685">
    <property type="entry name" value="Barwin-like endoglucanases"/>
    <property type="match status" value="1"/>
</dbReference>
<comment type="caution">
    <text evidence="7">The sequence shown here is derived from an EMBL/GenBank/DDBJ whole genome shotgun (WGS) entry which is preliminary data.</text>
</comment>
<dbReference type="PANTHER" id="PTHR34183:SF8">
    <property type="entry name" value="ENDOLYTIC PEPTIDOGLYCAN TRANSGLYCOSYLASE RLPA-RELATED"/>
    <property type="match status" value="1"/>
</dbReference>
<dbReference type="InterPro" id="IPR036908">
    <property type="entry name" value="RlpA-like_sf"/>
</dbReference>
<feature type="compositionally biased region" description="Basic and acidic residues" evidence="5">
    <location>
        <begin position="180"/>
        <end position="196"/>
    </location>
</feature>
<comment type="similarity">
    <text evidence="3 4">Belongs to the RlpA family.</text>
</comment>
<gene>
    <name evidence="3" type="primary">rlpA</name>
    <name evidence="7" type="ORF">DI569_07290</name>
</gene>
<name>A0A2W5MY56_SPHMC</name>
<proteinExistence type="inferred from homology"/>
<dbReference type="GO" id="GO:0071555">
    <property type="term" value="P:cell wall organization"/>
    <property type="evidence" value="ECO:0007669"/>
    <property type="project" value="UniProtKB-KW"/>
</dbReference>
<evidence type="ECO:0000256" key="3">
    <source>
        <dbReference type="HAMAP-Rule" id="MF_02071"/>
    </source>
</evidence>
<organism evidence="7 8">
    <name type="scientific">Sphingopyxis macrogoltabida</name>
    <name type="common">Sphingomonas macrogoltabidus</name>
    <dbReference type="NCBI Taxonomy" id="33050"/>
    <lineage>
        <taxon>Bacteria</taxon>
        <taxon>Pseudomonadati</taxon>
        <taxon>Pseudomonadota</taxon>
        <taxon>Alphaproteobacteria</taxon>
        <taxon>Sphingomonadales</taxon>
        <taxon>Sphingomonadaceae</taxon>
        <taxon>Sphingopyxis</taxon>
    </lineage>
</organism>
<reference evidence="7 8" key="1">
    <citation type="submission" date="2017-08" db="EMBL/GenBank/DDBJ databases">
        <title>Infants hospitalized years apart are colonized by the same room-sourced microbial strains.</title>
        <authorList>
            <person name="Brooks B."/>
            <person name="Olm M.R."/>
            <person name="Firek B.A."/>
            <person name="Baker R."/>
            <person name="Thomas B.C."/>
            <person name="Morowitz M.J."/>
            <person name="Banfield J.F."/>
        </authorList>
    </citation>
    <scope>NUCLEOTIDE SEQUENCE [LARGE SCALE GENOMIC DNA]</scope>
    <source>
        <strain evidence="7">S2_005_003_R2_47</strain>
    </source>
</reference>
<feature type="region of interest" description="Disordered" evidence="5">
    <location>
        <begin position="159"/>
        <end position="196"/>
    </location>
</feature>
<evidence type="ECO:0000256" key="2">
    <source>
        <dbReference type="ARBA" id="ARBA00023316"/>
    </source>
</evidence>
<dbReference type="EMBL" id="QFPJ01000013">
    <property type="protein sequence ID" value="PZQ22673.1"/>
    <property type="molecule type" value="Genomic_DNA"/>
</dbReference>
<evidence type="ECO:0000313" key="8">
    <source>
        <dbReference type="Proteomes" id="UP000248597"/>
    </source>
</evidence>
<dbReference type="InterPro" id="IPR009009">
    <property type="entry name" value="RlpA-like_DPBB"/>
</dbReference>
<dbReference type="Proteomes" id="UP000248597">
    <property type="component" value="Unassembled WGS sequence"/>
</dbReference>
<dbReference type="PANTHER" id="PTHR34183">
    <property type="entry name" value="ENDOLYTIC PEPTIDOGLYCAN TRANSGLYCOSYLASE RLPA"/>
    <property type="match status" value="1"/>
</dbReference>
<evidence type="ECO:0000256" key="4">
    <source>
        <dbReference type="RuleBase" id="RU003495"/>
    </source>
</evidence>
<dbReference type="NCBIfam" id="TIGR00413">
    <property type="entry name" value="rlpA"/>
    <property type="match status" value="1"/>
</dbReference>
<feature type="domain" description="RlpA-like protein double-psi beta-barrel" evidence="6">
    <location>
        <begin position="65"/>
        <end position="154"/>
    </location>
</feature>
<keyword evidence="7" id="KW-0449">Lipoprotein</keyword>
<evidence type="ECO:0000256" key="1">
    <source>
        <dbReference type="ARBA" id="ARBA00023239"/>
    </source>
</evidence>
<sequence>MATDDAATAPRRAARFGVAAIAALALSACAGGNYRPVSDTPVRIGPAYTIRGTTYVPAAAPGYDAVGFASWYGSESGNRTANGERFRPGWITAAHTTLPLPTYVEVTALDTGRRILVRINDRGPFARNGRIIDLSRGAAEQLGIKAQGHAPVRVRRVEPSDKDRARLRKGKGAASLPAVPERELRAMRDRLGSGAR</sequence>
<dbReference type="HAMAP" id="MF_02071">
    <property type="entry name" value="RlpA"/>
    <property type="match status" value="1"/>
</dbReference>
<dbReference type="CDD" id="cd22268">
    <property type="entry name" value="DPBB_RlpA-like"/>
    <property type="match status" value="1"/>
</dbReference>
<dbReference type="GO" id="GO:0000270">
    <property type="term" value="P:peptidoglycan metabolic process"/>
    <property type="evidence" value="ECO:0007669"/>
    <property type="project" value="UniProtKB-UniRule"/>
</dbReference>
<accession>A0A2W5MY56</accession>
<dbReference type="InterPro" id="IPR012997">
    <property type="entry name" value="RplA"/>
</dbReference>
<evidence type="ECO:0000313" key="7">
    <source>
        <dbReference type="EMBL" id="PZQ22673.1"/>
    </source>
</evidence>
<dbReference type="GO" id="GO:0008932">
    <property type="term" value="F:lytic endotransglycosylase activity"/>
    <property type="evidence" value="ECO:0007669"/>
    <property type="project" value="UniProtKB-UniRule"/>
</dbReference>
<dbReference type="Pfam" id="PF03330">
    <property type="entry name" value="DPBB_1"/>
    <property type="match status" value="1"/>
</dbReference>